<dbReference type="InterPro" id="IPR003829">
    <property type="entry name" value="Pirin_N_dom"/>
</dbReference>
<dbReference type="Pfam" id="PF02678">
    <property type="entry name" value="Pirin"/>
    <property type="match status" value="1"/>
</dbReference>
<evidence type="ECO:0000313" key="6">
    <source>
        <dbReference type="EMBL" id="SHO60922.1"/>
    </source>
</evidence>
<dbReference type="EMBL" id="FRXO01000001">
    <property type="protein sequence ID" value="SHO60922.1"/>
    <property type="molecule type" value="Genomic_DNA"/>
</dbReference>
<dbReference type="CDD" id="cd02909">
    <property type="entry name" value="cupin_pirin_N"/>
    <property type="match status" value="1"/>
</dbReference>
<comment type="cofactor">
    <cofactor evidence="2">
        <name>Fe cation</name>
        <dbReference type="ChEBI" id="CHEBI:24875"/>
    </cofactor>
    <text evidence="2">Binds 1 Fe cation per subunit.</text>
</comment>
<feature type="binding site" evidence="2">
    <location>
        <position position="123"/>
    </location>
    <ligand>
        <name>Fe cation</name>
        <dbReference type="ChEBI" id="CHEBI:24875"/>
    </ligand>
</feature>
<proteinExistence type="inferred from homology"/>
<sequence>MSDADKPRLVVAEPNLAPSAGGGIEQVIVPRTRDLGGFAVRRALPVAGRRMVGPFIFLDQMGPAEFPIGEGVDVRPHPHIGLATVTYLFDGAIDHRDSLGTVQTIYPGDVNWMSAGRGIAHSERTGPQDRLRGARLSGLQLWVALPKEHEDSAPFFAHHETTDLPIVSDGGVRVRLIAGEAYGVRSPVVTAWDTVFADIALEAGARLPIDAATEERALYLVDGIVEIAGDRFEPGRLLVLRPSDTFTVAAVTAARFSLIGGATMDGSRHIWWNFVSSSTERLEQAKADWKAGRFSPVPGETDFIPLPEFGG</sequence>
<feature type="domain" description="Pirin C-terminal" evidence="5">
    <location>
        <begin position="197"/>
        <end position="294"/>
    </location>
</feature>
<name>A0A1M7Z809_9HYPH</name>
<keyword evidence="2" id="KW-0479">Metal-binding</keyword>
<evidence type="ECO:0000256" key="1">
    <source>
        <dbReference type="ARBA" id="ARBA00008416"/>
    </source>
</evidence>
<dbReference type="InterPro" id="IPR011051">
    <property type="entry name" value="RmlC_Cupin_sf"/>
</dbReference>
<dbReference type="InterPro" id="IPR014710">
    <property type="entry name" value="RmlC-like_jellyroll"/>
</dbReference>
<dbReference type="PIRSF" id="PIRSF006232">
    <property type="entry name" value="Pirin"/>
    <property type="match status" value="1"/>
</dbReference>
<dbReference type="SUPFAM" id="SSF51182">
    <property type="entry name" value="RmlC-like cupins"/>
    <property type="match status" value="1"/>
</dbReference>
<keyword evidence="7" id="KW-1185">Reference proteome</keyword>
<dbReference type="RefSeq" id="WP_073625561.1">
    <property type="nucleotide sequence ID" value="NZ_FRXO01000001.1"/>
</dbReference>
<dbReference type="GO" id="GO:0046872">
    <property type="term" value="F:metal ion binding"/>
    <property type="evidence" value="ECO:0007669"/>
    <property type="project" value="UniProtKB-KW"/>
</dbReference>
<evidence type="ECO:0000259" key="5">
    <source>
        <dbReference type="Pfam" id="PF05726"/>
    </source>
</evidence>
<dbReference type="Pfam" id="PF05726">
    <property type="entry name" value="Pirin_C"/>
    <property type="match status" value="1"/>
</dbReference>
<dbReference type="PANTHER" id="PTHR13903">
    <property type="entry name" value="PIRIN-RELATED"/>
    <property type="match status" value="1"/>
</dbReference>
<reference evidence="6 7" key="1">
    <citation type="submission" date="2016-12" db="EMBL/GenBank/DDBJ databases">
        <authorList>
            <person name="Song W.-J."/>
            <person name="Kurnit D.M."/>
        </authorList>
    </citation>
    <scope>NUCLEOTIDE SEQUENCE [LARGE SCALE GENOMIC DNA]</scope>
    <source>
        <strain evidence="6 7">DSM 19599</strain>
    </source>
</reference>
<comment type="similarity">
    <text evidence="1 3">Belongs to the pirin family.</text>
</comment>
<feature type="binding site" evidence="2">
    <location>
        <position position="79"/>
    </location>
    <ligand>
        <name>Fe cation</name>
        <dbReference type="ChEBI" id="CHEBI:24875"/>
    </ligand>
</feature>
<dbReference type="Proteomes" id="UP000186406">
    <property type="component" value="Unassembled WGS sequence"/>
</dbReference>
<dbReference type="InterPro" id="IPR008778">
    <property type="entry name" value="Pirin_C_dom"/>
</dbReference>
<accession>A0A1M7Z809</accession>
<feature type="domain" description="Pirin N-terminal" evidence="4">
    <location>
        <begin position="38"/>
        <end position="143"/>
    </location>
</feature>
<feature type="binding site" evidence="2">
    <location>
        <position position="77"/>
    </location>
    <ligand>
        <name>Fe cation</name>
        <dbReference type="ChEBI" id="CHEBI:24875"/>
    </ligand>
</feature>
<keyword evidence="2" id="KW-0408">Iron</keyword>
<dbReference type="STRING" id="1123029.SAMN02745172_00459"/>
<gene>
    <name evidence="6" type="ORF">SAMN02745172_00459</name>
</gene>
<dbReference type="AlphaFoldDB" id="A0A1M7Z809"/>
<protein>
    <recommendedName>
        <fullName evidence="8">Pirin</fullName>
    </recommendedName>
</protein>
<dbReference type="OrthoDB" id="9780903at2"/>
<evidence type="ECO:0000259" key="4">
    <source>
        <dbReference type="Pfam" id="PF02678"/>
    </source>
</evidence>
<dbReference type="Gene3D" id="2.60.120.10">
    <property type="entry name" value="Jelly Rolls"/>
    <property type="match status" value="2"/>
</dbReference>
<evidence type="ECO:0000256" key="2">
    <source>
        <dbReference type="PIRSR" id="PIRSR006232-1"/>
    </source>
</evidence>
<evidence type="ECO:0008006" key="8">
    <source>
        <dbReference type="Google" id="ProtNLM"/>
    </source>
</evidence>
<evidence type="ECO:0000256" key="3">
    <source>
        <dbReference type="RuleBase" id="RU003457"/>
    </source>
</evidence>
<dbReference type="InterPro" id="IPR012093">
    <property type="entry name" value="Pirin"/>
</dbReference>
<feature type="binding site" evidence="2">
    <location>
        <position position="121"/>
    </location>
    <ligand>
        <name>Fe cation</name>
        <dbReference type="ChEBI" id="CHEBI:24875"/>
    </ligand>
</feature>
<dbReference type="PANTHER" id="PTHR13903:SF8">
    <property type="entry name" value="PIRIN"/>
    <property type="match status" value="1"/>
</dbReference>
<organism evidence="6 7">
    <name type="scientific">Pseudoxanthobacter soli DSM 19599</name>
    <dbReference type="NCBI Taxonomy" id="1123029"/>
    <lineage>
        <taxon>Bacteria</taxon>
        <taxon>Pseudomonadati</taxon>
        <taxon>Pseudomonadota</taxon>
        <taxon>Alphaproteobacteria</taxon>
        <taxon>Hyphomicrobiales</taxon>
        <taxon>Segnochrobactraceae</taxon>
        <taxon>Pseudoxanthobacter</taxon>
    </lineage>
</organism>
<evidence type="ECO:0000313" key="7">
    <source>
        <dbReference type="Proteomes" id="UP000186406"/>
    </source>
</evidence>